<reference evidence="3 4" key="1">
    <citation type="journal article" date="2021" name="BMC Genomics">
        <title>Datura genome reveals duplications of psychoactive alkaloid biosynthetic genes and high mutation rate following tissue culture.</title>
        <authorList>
            <person name="Rajewski A."/>
            <person name="Carter-House D."/>
            <person name="Stajich J."/>
            <person name="Litt A."/>
        </authorList>
    </citation>
    <scope>NUCLEOTIDE SEQUENCE [LARGE SCALE GENOMIC DNA]</scope>
    <source>
        <strain evidence="3">AR-01</strain>
    </source>
</reference>
<evidence type="ECO:0000259" key="2">
    <source>
        <dbReference type="Pfam" id="PF07734"/>
    </source>
</evidence>
<dbReference type="Pfam" id="PF07734">
    <property type="entry name" value="FBA_1"/>
    <property type="match status" value="1"/>
</dbReference>
<sequence>MVAKGKGNGKRTGKGKGKGGNSKKTKSKPPDPTSHCIFPREIIFNILSRLPPTDSPILIHTRHVKSADHVLSLFDPPESSVVELDNPFPFFFHEMAVVGSCNGIVCLCKPPWGDMITLWNPAMRQSRAVQLSKKKPLMGVHSGVSIGLAYDSLENDFFILSLLCFRLGPRVPDEVEMCSTKSFRWKQLKNEVGFRVLGPSCNVIIKGVPYWSALVEDEYGLREVLVYFDVGRKVFEKLPMPGITVGTRGILWIWRILLDSEVVGSISTITITYSAGINLKVISGDDPRQVDLVETFLAAPFLLTSEMALKTF</sequence>
<dbReference type="Proteomes" id="UP000823775">
    <property type="component" value="Unassembled WGS sequence"/>
</dbReference>
<evidence type="ECO:0000313" key="3">
    <source>
        <dbReference type="EMBL" id="MCD7445957.1"/>
    </source>
</evidence>
<feature type="domain" description="F-box associated beta-propeller type 1" evidence="2">
    <location>
        <begin position="94"/>
        <end position="241"/>
    </location>
</feature>
<dbReference type="EMBL" id="JACEIK010000003">
    <property type="protein sequence ID" value="MCD7445957.1"/>
    <property type="molecule type" value="Genomic_DNA"/>
</dbReference>
<organism evidence="3 4">
    <name type="scientific">Datura stramonium</name>
    <name type="common">Jimsonweed</name>
    <name type="synonym">Common thornapple</name>
    <dbReference type="NCBI Taxonomy" id="4076"/>
    <lineage>
        <taxon>Eukaryota</taxon>
        <taxon>Viridiplantae</taxon>
        <taxon>Streptophyta</taxon>
        <taxon>Embryophyta</taxon>
        <taxon>Tracheophyta</taxon>
        <taxon>Spermatophyta</taxon>
        <taxon>Magnoliopsida</taxon>
        <taxon>eudicotyledons</taxon>
        <taxon>Gunneridae</taxon>
        <taxon>Pentapetalae</taxon>
        <taxon>asterids</taxon>
        <taxon>lamiids</taxon>
        <taxon>Solanales</taxon>
        <taxon>Solanaceae</taxon>
        <taxon>Solanoideae</taxon>
        <taxon>Datureae</taxon>
        <taxon>Datura</taxon>
    </lineage>
</organism>
<feature type="region of interest" description="Disordered" evidence="1">
    <location>
        <begin position="1"/>
        <end position="36"/>
    </location>
</feature>
<dbReference type="NCBIfam" id="TIGR01640">
    <property type="entry name" value="F_box_assoc_1"/>
    <property type="match status" value="1"/>
</dbReference>
<accession>A0ABS8RGX6</accession>
<gene>
    <name evidence="3" type="ORF">HAX54_024661</name>
</gene>
<evidence type="ECO:0000313" key="4">
    <source>
        <dbReference type="Proteomes" id="UP000823775"/>
    </source>
</evidence>
<evidence type="ECO:0000256" key="1">
    <source>
        <dbReference type="SAM" id="MobiDB-lite"/>
    </source>
</evidence>
<dbReference type="PANTHER" id="PTHR31672:SF13">
    <property type="entry name" value="F-BOX PROTEIN CPR30-LIKE"/>
    <property type="match status" value="1"/>
</dbReference>
<dbReference type="InterPro" id="IPR017451">
    <property type="entry name" value="F-box-assoc_interact_dom"/>
</dbReference>
<comment type="caution">
    <text evidence="3">The sequence shown here is derived from an EMBL/GenBank/DDBJ whole genome shotgun (WGS) entry which is preliminary data.</text>
</comment>
<name>A0ABS8RGX6_DATST</name>
<keyword evidence="4" id="KW-1185">Reference proteome</keyword>
<dbReference type="InterPro" id="IPR006527">
    <property type="entry name" value="F-box-assoc_dom_typ1"/>
</dbReference>
<protein>
    <recommendedName>
        <fullName evidence="2">F-box associated beta-propeller type 1 domain-containing protein</fullName>
    </recommendedName>
</protein>
<proteinExistence type="predicted"/>
<feature type="compositionally biased region" description="Basic residues" evidence="1">
    <location>
        <begin position="7"/>
        <end position="27"/>
    </location>
</feature>
<dbReference type="InterPro" id="IPR050796">
    <property type="entry name" value="SCF_F-box_component"/>
</dbReference>
<dbReference type="PANTHER" id="PTHR31672">
    <property type="entry name" value="BNACNNG10540D PROTEIN"/>
    <property type="match status" value="1"/>
</dbReference>